<dbReference type="EMBL" id="BAOP01000002">
    <property type="protein sequence ID" value="GAC78168.1"/>
    <property type="molecule type" value="Genomic_DNA"/>
</dbReference>
<proteinExistence type="predicted"/>
<reference evidence="2 3" key="1">
    <citation type="submission" date="2013-02" db="EMBL/GenBank/DDBJ databases">
        <title>Whole genome shotgun sequence of Gordonia malaquae NBRC 108250.</title>
        <authorList>
            <person name="Yoshida I."/>
            <person name="Hosoyama A."/>
            <person name="Tsuchikane K."/>
            <person name="Ando Y."/>
            <person name="Baba S."/>
            <person name="Ohji S."/>
            <person name="Hamada M."/>
            <person name="Tamura T."/>
            <person name="Yamazoe A."/>
            <person name="Yamazaki S."/>
            <person name="Fujita N."/>
        </authorList>
    </citation>
    <scope>NUCLEOTIDE SEQUENCE [LARGE SCALE GENOMIC DNA]</scope>
    <source>
        <strain evidence="2 3">NBRC 108250</strain>
    </source>
</reference>
<dbReference type="Proteomes" id="UP000035009">
    <property type="component" value="Unassembled WGS sequence"/>
</dbReference>
<feature type="region of interest" description="Disordered" evidence="1">
    <location>
        <begin position="85"/>
        <end position="109"/>
    </location>
</feature>
<organism evidence="2 3">
    <name type="scientific">Gordonia malaquae NBRC 108250</name>
    <dbReference type="NCBI Taxonomy" id="1223542"/>
    <lineage>
        <taxon>Bacteria</taxon>
        <taxon>Bacillati</taxon>
        <taxon>Actinomycetota</taxon>
        <taxon>Actinomycetes</taxon>
        <taxon>Mycobacteriales</taxon>
        <taxon>Gordoniaceae</taxon>
        <taxon>Gordonia</taxon>
    </lineage>
</organism>
<evidence type="ECO:0000313" key="3">
    <source>
        <dbReference type="Proteomes" id="UP000035009"/>
    </source>
</evidence>
<comment type="caution">
    <text evidence="2">The sequence shown here is derived from an EMBL/GenBank/DDBJ whole genome shotgun (WGS) entry which is preliminary data.</text>
</comment>
<keyword evidence="3" id="KW-1185">Reference proteome</keyword>
<gene>
    <name evidence="2" type="ORF">GM1_002_01460</name>
</gene>
<feature type="region of interest" description="Disordered" evidence="1">
    <location>
        <begin position="1"/>
        <end position="21"/>
    </location>
</feature>
<feature type="compositionally biased region" description="Basic and acidic residues" evidence="1">
    <location>
        <begin position="8"/>
        <end position="21"/>
    </location>
</feature>
<protein>
    <submittedName>
        <fullName evidence="2">Uncharacterized protein</fullName>
    </submittedName>
</protein>
<accession>M3V9R0</accession>
<sequence length="237" mass="26601">MFEGEQDLGERRERLRSGRVHRFDDGLERHVGVRERVEVGGADLVEQVGEAPRRVDRGAEDQRVHEHADQAVQLGLTAAGDRCRHSDVVGGRQSGQEHGERSVQDHERGRAVLRGDVGDLFREGLVDREVDHGPDTGRDGRTVPVRGQFEHVGKAVELLSPESELVGDHRRGIGGGAEHVVLPDRDVGHLHRERRECRRDALRPCHVGREHVGDERRHRFAVGRDVVHDDGEDAVRR</sequence>
<evidence type="ECO:0000256" key="1">
    <source>
        <dbReference type="SAM" id="MobiDB-lite"/>
    </source>
</evidence>
<dbReference type="AntiFam" id="ANF00178">
    <property type="entry name" value="Shadow ORF (opposite dhbF)"/>
</dbReference>
<name>M3V9R0_GORML</name>
<dbReference type="AlphaFoldDB" id="M3V9R0"/>
<feature type="compositionally biased region" description="Basic and acidic residues" evidence="1">
    <location>
        <begin position="95"/>
        <end position="109"/>
    </location>
</feature>
<evidence type="ECO:0000313" key="2">
    <source>
        <dbReference type="EMBL" id="GAC78168.1"/>
    </source>
</evidence>